<sequence length="465" mass="51282">MARVLLGKYCPNSSLLDCAVPNSASHGWRSICIGRDLLKPHVGRIIGSGTTTPLWNSPWLSLDTPTSPMGPPPAESQGWTVSDLLEPGTSKWNIDLIKRTLPAHEKEILQLKPSKQGALDRWAWLLTQDGTYNTKSGYYTAHSEDSNSIAPQTSQASSSFSWTANIWNVKTSPKTKLLIWKIVQQAIPVGANLNRGLISGDAKCPHCSETESELHLFFCCPFATRVWALAPFNSNFPSQSFTSITEGISSANRLICLPPSGIGGGPLAPWILWMIWMARNKMIFNKERIRVEEATVIAIIRAKEWQSAQLEKLKSIVLPTPSPVNQVQQNENLITCFVDASWISEPKAGLRWVFTDQHEQILQQGSDLATHVSSPLMAEALATLTAVEVAIASGFTHLSIASDSQTLVKALNLKLHSKDLHGILHDILDLSNRFSSCNFRFIPRTQNQIANELAKRALSMSLPCM</sequence>
<dbReference type="SUPFAM" id="SSF53098">
    <property type="entry name" value="Ribonuclease H-like"/>
    <property type="match status" value="1"/>
</dbReference>
<evidence type="ECO:0000259" key="2">
    <source>
        <dbReference type="Pfam" id="PF13966"/>
    </source>
</evidence>
<dbReference type="Pfam" id="PF13966">
    <property type="entry name" value="zf-RVT"/>
    <property type="match status" value="1"/>
</dbReference>
<dbReference type="Pfam" id="PF13456">
    <property type="entry name" value="RVT_3"/>
    <property type="match status" value="1"/>
</dbReference>
<reference evidence="3" key="1">
    <citation type="journal article" date="2014" name="Nat. Commun.">
        <title>The emerging biofuel crop Camelina sativa retains a highly undifferentiated hexaploid genome structure.</title>
        <authorList>
            <person name="Kagale S."/>
            <person name="Koh C."/>
            <person name="Nixon J."/>
            <person name="Bollina V."/>
            <person name="Clarke W.E."/>
            <person name="Tuteja R."/>
            <person name="Spillane C."/>
            <person name="Robinson S.J."/>
            <person name="Links M.G."/>
            <person name="Clarke C."/>
            <person name="Higgins E.E."/>
            <person name="Huebert T."/>
            <person name="Sharpe A.G."/>
            <person name="Parkin I.A."/>
        </authorList>
    </citation>
    <scope>NUCLEOTIDE SEQUENCE [LARGE SCALE GENOMIC DNA]</scope>
    <source>
        <strain evidence="3">cv. DH55</strain>
    </source>
</reference>
<gene>
    <name evidence="4" type="primary">LOC104720143</name>
</gene>
<evidence type="ECO:0000313" key="3">
    <source>
        <dbReference type="Proteomes" id="UP000694864"/>
    </source>
</evidence>
<dbReference type="InterPro" id="IPR002156">
    <property type="entry name" value="RNaseH_domain"/>
</dbReference>
<name>A0ABM0U624_CAMSA</name>
<dbReference type="Proteomes" id="UP000694864">
    <property type="component" value="Chromosome 10"/>
</dbReference>
<dbReference type="CDD" id="cd06222">
    <property type="entry name" value="RNase_H_like"/>
    <property type="match status" value="1"/>
</dbReference>
<feature type="domain" description="Reverse transcriptase zinc-binding" evidence="2">
    <location>
        <begin position="153"/>
        <end position="227"/>
    </location>
</feature>
<accession>A0ABM0U624</accession>
<proteinExistence type="predicted"/>
<keyword evidence="3" id="KW-1185">Reference proteome</keyword>
<protein>
    <submittedName>
        <fullName evidence="4">Uncharacterized protein LOC104720143</fullName>
    </submittedName>
</protein>
<dbReference type="Gene3D" id="3.30.420.10">
    <property type="entry name" value="Ribonuclease H-like superfamily/Ribonuclease H"/>
    <property type="match status" value="1"/>
</dbReference>
<dbReference type="InterPro" id="IPR052929">
    <property type="entry name" value="RNase_H-like_EbsB-rel"/>
</dbReference>
<reference evidence="4" key="2">
    <citation type="submission" date="2025-08" db="UniProtKB">
        <authorList>
            <consortium name="RefSeq"/>
        </authorList>
    </citation>
    <scope>IDENTIFICATION</scope>
    <source>
        <tissue evidence="4">Leaf</tissue>
    </source>
</reference>
<evidence type="ECO:0000313" key="4">
    <source>
        <dbReference type="RefSeq" id="XP_010436406.1"/>
    </source>
</evidence>
<dbReference type="PANTHER" id="PTHR47074:SF11">
    <property type="entry name" value="REVERSE TRANSCRIPTASE-LIKE PROTEIN"/>
    <property type="match status" value="1"/>
</dbReference>
<dbReference type="PANTHER" id="PTHR47074">
    <property type="entry name" value="BNAC02G40300D PROTEIN"/>
    <property type="match status" value="1"/>
</dbReference>
<dbReference type="GeneID" id="104720143"/>
<dbReference type="InterPro" id="IPR044730">
    <property type="entry name" value="RNase_H-like_dom_plant"/>
</dbReference>
<evidence type="ECO:0000259" key="1">
    <source>
        <dbReference type="Pfam" id="PF13456"/>
    </source>
</evidence>
<organism evidence="3 4">
    <name type="scientific">Camelina sativa</name>
    <name type="common">False flax</name>
    <name type="synonym">Myagrum sativum</name>
    <dbReference type="NCBI Taxonomy" id="90675"/>
    <lineage>
        <taxon>Eukaryota</taxon>
        <taxon>Viridiplantae</taxon>
        <taxon>Streptophyta</taxon>
        <taxon>Embryophyta</taxon>
        <taxon>Tracheophyta</taxon>
        <taxon>Spermatophyta</taxon>
        <taxon>Magnoliopsida</taxon>
        <taxon>eudicotyledons</taxon>
        <taxon>Gunneridae</taxon>
        <taxon>Pentapetalae</taxon>
        <taxon>rosids</taxon>
        <taxon>malvids</taxon>
        <taxon>Brassicales</taxon>
        <taxon>Brassicaceae</taxon>
        <taxon>Camelineae</taxon>
        <taxon>Camelina</taxon>
    </lineage>
</organism>
<dbReference type="InterPro" id="IPR026960">
    <property type="entry name" value="RVT-Znf"/>
</dbReference>
<dbReference type="InterPro" id="IPR036397">
    <property type="entry name" value="RNaseH_sf"/>
</dbReference>
<dbReference type="InterPro" id="IPR012337">
    <property type="entry name" value="RNaseH-like_sf"/>
</dbReference>
<feature type="domain" description="RNase H type-1" evidence="1">
    <location>
        <begin position="339"/>
        <end position="457"/>
    </location>
</feature>
<dbReference type="RefSeq" id="XP_010436406.1">
    <property type="nucleotide sequence ID" value="XM_010438104.1"/>
</dbReference>